<name>A0A7W7RTQ5_9ACTN</name>
<dbReference type="InterPro" id="IPR046469">
    <property type="entry name" value="SAM_HAT_N"/>
</dbReference>
<comment type="similarity">
    <text evidence="2">Belongs to the SAM hydrolase / SAM-dependent halogenase family.</text>
</comment>
<dbReference type="Pfam" id="PF01887">
    <property type="entry name" value="SAM_HAT_N"/>
    <property type="match status" value="1"/>
</dbReference>
<organism evidence="5 6">
    <name type="scientific">Streptosporangium album</name>
    <dbReference type="NCBI Taxonomy" id="47479"/>
    <lineage>
        <taxon>Bacteria</taxon>
        <taxon>Bacillati</taxon>
        <taxon>Actinomycetota</taxon>
        <taxon>Actinomycetes</taxon>
        <taxon>Streptosporangiales</taxon>
        <taxon>Streptosporangiaceae</taxon>
        <taxon>Streptosporangium</taxon>
    </lineage>
</organism>
<evidence type="ECO:0008006" key="7">
    <source>
        <dbReference type="Google" id="ProtNLM"/>
    </source>
</evidence>
<dbReference type="Gene3D" id="2.40.30.90">
    <property type="entry name" value="Bacterial fluorinating enzyme like"/>
    <property type="match status" value="1"/>
</dbReference>
<keyword evidence="6" id="KW-1185">Reference proteome</keyword>
<dbReference type="Proteomes" id="UP000534286">
    <property type="component" value="Unassembled WGS sequence"/>
</dbReference>
<evidence type="ECO:0000259" key="4">
    <source>
        <dbReference type="Pfam" id="PF20257"/>
    </source>
</evidence>
<dbReference type="PANTHER" id="PTHR35092:SF1">
    <property type="entry name" value="CHLORINASE MJ1651"/>
    <property type="match status" value="1"/>
</dbReference>
<dbReference type="RefSeq" id="WP_184754304.1">
    <property type="nucleotide sequence ID" value="NZ_BAABEK010000081.1"/>
</dbReference>
<sequence length="266" mass="27713">MTSAITLLTDYGLEDGYVAACHGVIVSISPESRIIDVCHLVPSGDVRRAAAILTQTIPYLPPGVHIAVVDPGGGSRRAVAIDAGKHVFLGPDNGVLSWAAHACGAKTAYELTNEELFRRPVSPTFHGRDIFAPVAAHLTVGHGLTELGPEIPMERLVSLPTPTSLVREGMVEGEVLSVDRHGNTQLSVGAADLATLGVRPGATLVVWLGRRQISVPFRETFAAVPPGDMVAFADSAGLIALAVNSGDAAQRLGLPPGAHVRLSLAP</sequence>
<reference evidence="5 6" key="1">
    <citation type="submission" date="2020-08" db="EMBL/GenBank/DDBJ databases">
        <title>Sequencing the genomes of 1000 actinobacteria strains.</title>
        <authorList>
            <person name="Klenk H.-P."/>
        </authorList>
    </citation>
    <scope>NUCLEOTIDE SEQUENCE [LARGE SCALE GENOMIC DNA]</scope>
    <source>
        <strain evidence="5 6">DSM 43023</strain>
    </source>
</reference>
<evidence type="ECO:0000256" key="2">
    <source>
        <dbReference type="ARBA" id="ARBA00024035"/>
    </source>
</evidence>
<dbReference type="InterPro" id="IPR023228">
    <property type="entry name" value="SAM_OH_AdoTrfase_N_sf"/>
</dbReference>
<evidence type="ECO:0000313" key="5">
    <source>
        <dbReference type="EMBL" id="MBB4938034.1"/>
    </source>
</evidence>
<accession>A0A7W7RTQ5</accession>
<dbReference type="InterPro" id="IPR002747">
    <property type="entry name" value="SAM_OH_AdoTrfase"/>
</dbReference>
<dbReference type="Pfam" id="PF20257">
    <property type="entry name" value="SAM_HAT_C"/>
    <property type="match status" value="1"/>
</dbReference>
<dbReference type="SUPFAM" id="SSF102522">
    <property type="entry name" value="Bacterial fluorinating enzyme, N-terminal domain"/>
    <property type="match status" value="1"/>
</dbReference>
<dbReference type="SUPFAM" id="SSF101852">
    <property type="entry name" value="Bacterial fluorinating enzyme, C-terminal domain"/>
    <property type="match status" value="1"/>
</dbReference>
<feature type="domain" description="S-adenosyl-l-methionine hydroxide adenosyltransferase C-terminal" evidence="4">
    <location>
        <begin position="173"/>
        <end position="261"/>
    </location>
</feature>
<dbReference type="PIRSF" id="PIRSF006779">
    <property type="entry name" value="UCP006779"/>
    <property type="match status" value="1"/>
</dbReference>
<proteinExistence type="inferred from homology"/>
<gene>
    <name evidence="5" type="ORF">FHR32_002339</name>
</gene>
<keyword evidence="1" id="KW-0949">S-adenosyl-L-methionine</keyword>
<comment type="caution">
    <text evidence="5">The sequence shown here is derived from an EMBL/GenBank/DDBJ whole genome shotgun (WGS) entry which is preliminary data.</text>
</comment>
<dbReference type="PANTHER" id="PTHR35092">
    <property type="entry name" value="CHLORINASE MJ1651"/>
    <property type="match status" value="1"/>
</dbReference>
<dbReference type="AlphaFoldDB" id="A0A7W7RTQ5"/>
<dbReference type="Gene3D" id="3.40.50.10790">
    <property type="entry name" value="S-adenosyl-l-methionine hydroxide adenosyltransferase, N-terminal"/>
    <property type="match status" value="1"/>
</dbReference>
<evidence type="ECO:0000313" key="6">
    <source>
        <dbReference type="Proteomes" id="UP000534286"/>
    </source>
</evidence>
<protein>
    <recommendedName>
        <fullName evidence="7">SAM-dependent chlorinase/fluorinase</fullName>
    </recommendedName>
</protein>
<evidence type="ECO:0000256" key="1">
    <source>
        <dbReference type="ARBA" id="ARBA00022691"/>
    </source>
</evidence>
<dbReference type="InterPro" id="IPR046470">
    <property type="entry name" value="SAM_HAT_C"/>
</dbReference>
<dbReference type="InterPro" id="IPR023227">
    <property type="entry name" value="SAM_OH_AdoTrfase_C_sf"/>
</dbReference>
<evidence type="ECO:0000259" key="3">
    <source>
        <dbReference type="Pfam" id="PF01887"/>
    </source>
</evidence>
<dbReference type="EMBL" id="JACHJU010000001">
    <property type="protein sequence ID" value="MBB4938034.1"/>
    <property type="molecule type" value="Genomic_DNA"/>
</dbReference>
<feature type="domain" description="S-adenosyl-l-methionine hydroxide adenosyltransferase N-terminal" evidence="3">
    <location>
        <begin position="5"/>
        <end position="148"/>
    </location>
</feature>